<dbReference type="AlphaFoldDB" id="G2QKM9"/>
<name>G2QKM9_THET4</name>
<dbReference type="GO" id="GO:0015940">
    <property type="term" value="P:pantothenate biosynthetic process"/>
    <property type="evidence" value="ECO:0007669"/>
    <property type="project" value="InterPro"/>
</dbReference>
<dbReference type="InParanoid" id="G2QKM9"/>
<dbReference type="STRING" id="573729.G2QKM9"/>
<feature type="domain" description="Ketopantoate reductase N-terminal" evidence="6">
    <location>
        <begin position="5"/>
        <end position="195"/>
    </location>
</feature>
<evidence type="ECO:0000313" key="8">
    <source>
        <dbReference type="EMBL" id="AEO60511.1"/>
    </source>
</evidence>
<keyword evidence="4" id="KW-0560">Oxidoreductase</keyword>
<dbReference type="InterPro" id="IPR050838">
    <property type="entry name" value="Ketopantoate_reductase"/>
</dbReference>
<dbReference type="GeneID" id="11513503"/>
<dbReference type="Pfam" id="PF08546">
    <property type="entry name" value="ApbA_C"/>
    <property type="match status" value="1"/>
</dbReference>
<sequence>MDRGIHVLGLGNLGKYVAFALRQGHQTDVPSRLPPVTLFFHKRYLLRHWESENRSISYIPEIDTLPPESRKLGRATGFRVELVGDAAAGIQPSEIENHPGVVVGSDAPIRHLIVATKTMATTSAIAPIKHRLNKDSHILFLQNGMGVADEVSEKLFPDPESRPTYWAGICSSGIYYKSPFTFVHAGTGALSVGVVGGASPASADLPPPANMDRNPMVTQLLDAPLLGARLLSPERTLRAQLLKLVVNSIINPLTAIFGCKNGHLIESAEARDMSLHLLQEAGLIVRALLPRSSGELVEQEFTDAALGDFVWDVARKTANNTSSMLQDVRNGKPTEIDYINGYLVSQGQRLGLPTTHHAKICRMIKQLESEHASQRSQET</sequence>
<feature type="domain" description="Ketopantoate reductase C-terminal" evidence="7">
    <location>
        <begin position="238"/>
        <end position="368"/>
    </location>
</feature>
<dbReference type="Gene3D" id="1.10.1040.10">
    <property type="entry name" value="N-(1-d-carboxylethyl)-l-norvaline Dehydrogenase, domain 2"/>
    <property type="match status" value="1"/>
</dbReference>
<evidence type="ECO:0000256" key="4">
    <source>
        <dbReference type="ARBA" id="ARBA00023002"/>
    </source>
</evidence>
<dbReference type="GO" id="GO:0005739">
    <property type="term" value="C:mitochondrion"/>
    <property type="evidence" value="ECO:0007669"/>
    <property type="project" value="TreeGrafter"/>
</dbReference>
<evidence type="ECO:0000256" key="3">
    <source>
        <dbReference type="ARBA" id="ARBA00022857"/>
    </source>
</evidence>
<dbReference type="SUPFAM" id="SSF51735">
    <property type="entry name" value="NAD(P)-binding Rossmann-fold domains"/>
    <property type="match status" value="1"/>
</dbReference>
<dbReference type="OrthoDB" id="73846at2759"/>
<dbReference type="RefSeq" id="XP_003665756.1">
    <property type="nucleotide sequence ID" value="XM_003665708.1"/>
</dbReference>
<keyword evidence="9" id="KW-1185">Reference proteome</keyword>
<dbReference type="GO" id="GO:0050661">
    <property type="term" value="F:NADP binding"/>
    <property type="evidence" value="ECO:0007669"/>
    <property type="project" value="TreeGrafter"/>
</dbReference>
<comment type="similarity">
    <text evidence="1">Belongs to the ketopantoate reductase family.</text>
</comment>
<dbReference type="OMA" id="RKEPFQV"/>
<dbReference type="KEGG" id="mtm:MYCTH_2309751"/>
<evidence type="ECO:0000259" key="7">
    <source>
        <dbReference type="Pfam" id="PF08546"/>
    </source>
</evidence>
<dbReference type="PANTHER" id="PTHR43765:SF2">
    <property type="entry name" value="2-DEHYDROPANTOATE 2-REDUCTASE"/>
    <property type="match status" value="1"/>
</dbReference>
<dbReference type="EMBL" id="CP003007">
    <property type="protein sequence ID" value="AEO60511.1"/>
    <property type="molecule type" value="Genomic_DNA"/>
</dbReference>
<dbReference type="NCBIfam" id="TIGR00745">
    <property type="entry name" value="apbA_panE"/>
    <property type="match status" value="1"/>
</dbReference>
<evidence type="ECO:0000256" key="5">
    <source>
        <dbReference type="ARBA" id="ARBA00032024"/>
    </source>
</evidence>
<evidence type="ECO:0000313" key="9">
    <source>
        <dbReference type="Proteomes" id="UP000007322"/>
    </source>
</evidence>
<dbReference type="InterPro" id="IPR003710">
    <property type="entry name" value="ApbA"/>
</dbReference>
<dbReference type="GO" id="GO:0008677">
    <property type="term" value="F:2-dehydropantoate 2-reductase activity"/>
    <property type="evidence" value="ECO:0007669"/>
    <property type="project" value="UniProtKB-EC"/>
</dbReference>
<dbReference type="PANTHER" id="PTHR43765">
    <property type="entry name" value="2-DEHYDROPANTOATE 2-REDUCTASE-RELATED"/>
    <property type="match status" value="1"/>
</dbReference>
<evidence type="ECO:0000256" key="2">
    <source>
        <dbReference type="ARBA" id="ARBA00013014"/>
    </source>
</evidence>
<gene>
    <name evidence="8" type="ORF">MYCTH_2309751</name>
</gene>
<evidence type="ECO:0000259" key="6">
    <source>
        <dbReference type="Pfam" id="PF02558"/>
    </source>
</evidence>
<dbReference type="Proteomes" id="UP000007322">
    <property type="component" value="Chromosome 6"/>
</dbReference>
<dbReference type="SUPFAM" id="SSF48179">
    <property type="entry name" value="6-phosphogluconate dehydrogenase C-terminal domain-like"/>
    <property type="match status" value="1"/>
</dbReference>
<dbReference type="InterPro" id="IPR013752">
    <property type="entry name" value="KPA_reductase"/>
</dbReference>
<dbReference type="InterPro" id="IPR036291">
    <property type="entry name" value="NAD(P)-bd_dom_sf"/>
</dbReference>
<dbReference type="VEuPathDB" id="FungiDB:MYCTH_2309751"/>
<dbReference type="eggNOG" id="ENOG502QPT5">
    <property type="taxonomic scope" value="Eukaryota"/>
</dbReference>
<protein>
    <recommendedName>
        <fullName evidence="2">2-dehydropantoate 2-reductase</fullName>
        <ecNumber evidence="2">1.1.1.169</ecNumber>
    </recommendedName>
    <alternativeName>
        <fullName evidence="5">Ketopantoate reductase</fullName>
    </alternativeName>
</protein>
<accession>G2QKM9</accession>
<proteinExistence type="inferred from homology"/>
<dbReference type="InterPro" id="IPR013332">
    <property type="entry name" value="KPR_N"/>
</dbReference>
<keyword evidence="3" id="KW-0521">NADP</keyword>
<reference evidence="8 9" key="1">
    <citation type="journal article" date="2011" name="Nat. Biotechnol.">
        <title>Comparative genomic analysis of the thermophilic biomass-degrading fungi Myceliophthora thermophila and Thielavia terrestris.</title>
        <authorList>
            <person name="Berka R.M."/>
            <person name="Grigoriev I.V."/>
            <person name="Otillar R."/>
            <person name="Salamov A."/>
            <person name="Grimwood J."/>
            <person name="Reid I."/>
            <person name="Ishmael N."/>
            <person name="John T."/>
            <person name="Darmond C."/>
            <person name="Moisan M.-C."/>
            <person name="Henrissat B."/>
            <person name="Coutinho P.M."/>
            <person name="Lombard V."/>
            <person name="Natvig D.O."/>
            <person name="Lindquist E."/>
            <person name="Schmutz J."/>
            <person name="Lucas S."/>
            <person name="Harris P."/>
            <person name="Powlowski J."/>
            <person name="Bellemare A."/>
            <person name="Taylor D."/>
            <person name="Butler G."/>
            <person name="de Vries R.P."/>
            <person name="Allijn I.E."/>
            <person name="van den Brink J."/>
            <person name="Ushinsky S."/>
            <person name="Storms R."/>
            <person name="Powell A.J."/>
            <person name="Paulsen I.T."/>
            <person name="Elbourne L.D.H."/>
            <person name="Baker S.E."/>
            <person name="Magnuson J."/>
            <person name="LaBoissiere S."/>
            <person name="Clutterbuck A.J."/>
            <person name="Martinez D."/>
            <person name="Wogulis M."/>
            <person name="de Leon A.L."/>
            <person name="Rey M.W."/>
            <person name="Tsang A."/>
        </authorList>
    </citation>
    <scope>NUCLEOTIDE SEQUENCE [LARGE SCALE GENOMIC DNA]</scope>
    <source>
        <strain evidence="9">ATCC 42464 / BCRC 31852 / DSM 1799</strain>
    </source>
</reference>
<dbReference type="InterPro" id="IPR008927">
    <property type="entry name" value="6-PGluconate_DH-like_C_sf"/>
</dbReference>
<dbReference type="FunCoup" id="G2QKM9">
    <property type="interactions" value="122"/>
</dbReference>
<organism evidence="8 9">
    <name type="scientific">Thermothelomyces thermophilus (strain ATCC 42464 / BCRC 31852 / DSM 1799)</name>
    <name type="common">Sporotrichum thermophile</name>
    <dbReference type="NCBI Taxonomy" id="573729"/>
    <lineage>
        <taxon>Eukaryota</taxon>
        <taxon>Fungi</taxon>
        <taxon>Dikarya</taxon>
        <taxon>Ascomycota</taxon>
        <taxon>Pezizomycotina</taxon>
        <taxon>Sordariomycetes</taxon>
        <taxon>Sordariomycetidae</taxon>
        <taxon>Sordariales</taxon>
        <taxon>Chaetomiaceae</taxon>
        <taxon>Thermothelomyces</taxon>
    </lineage>
</organism>
<dbReference type="Pfam" id="PF02558">
    <property type="entry name" value="ApbA"/>
    <property type="match status" value="1"/>
</dbReference>
<dbReference type="HOGENOM" id="CLU_031468_10_3_1"/>
<evidence type="ECO:0000256" key="1">
    <source>
        <dbReference type="ARBA" id="ARBA00007870"/>
    </source>
</evidence>
<dbReference type="InterPro" id="IPR013328">
    <property type="entry name" value="6PGD_dom2"/>
</dbReference>
<dbReference type="EC" id="1.1.1.169" evidence="2"/>
<dbReference type="Gene3D" id="3.40.50.720">
    <property type="entry name" value="NAD(P)-binding Rossmann-like Domain"/>
    <property type="match status" value="1"/>
</dbReference>